<feature type="domain" description="ABC transporter" evidence="4">
    <location>
        <begin position="2"/>
        <end position="213"/>
    </location>
</feature>
<dbReference type="EMBL" id="JAGSOT010000022">
    <property type="protein sequence ID" value="MBR7796145.1"/>
    <property type="molecule type" value="Genomic_DNA"/>
</dbReference>
<keyword evidence="3 5" id="KW-0067">ATP-binding</keyword>
<dbReference type="GO" id="GO:0016887">
    <property type="term" value="F:ATP hydrolysis activity"/>
    <property type="evidence" value="ECO:0007669"/>
    <property type="project" value="InterPro"/>
</dbReference>
<comment type="caution">
    <text evidence="5">The sequence shown here is derived from an EMBL/GenBank/DDBJ whole genome shotgun (WGS) entry which is preliminary data.</text>
</comment>
<dbReference type="InterPro" id="IPR003439">
    <property type="entry name" value="ABC_transporter-like_ATP-bd"/>
</dbReference>
<dbReference type="PROSITE" id="PS50893">
    <property type="entry name" value="ABC_TRANSPORTER_2"/>
    <property type="match status" value="1"/>
</dbReference>
<evidence type="ECO:0000256" key="3">
    <source>
        <dbReference type="ARBA" id="ARBA00022840"/>
    </source>
</evidence>
<name>A0A941DT02_9BACI</name>
<dbReference type="PROSITE" id="PS00211">
    <property type="entry name" value="ABC_TRANSPORTER_1"/>
    <property type="match status" value="1"/>
</dbReference>
<protein>
    <submittedName>
        <fullName evidence="5">ATP-binding cassette domain-containing protein</fullName>
    </submittedName>
</protein>
<gene>
    <name evidence="5" type="ORF">KCX74_08825</name>
</gene>
<dbReference type="PANTHER" id="PTHR43423:SF1">
    <property type="entry name" value="ABC TRANSPORTER I FAMILY MEMBER 17"/>
    <property type="match status" value="1"/>
</dbReference>
<dbReference type="RefSeq" id="WP_211911264.1">
    <property type="nucleotide sequence ID" value="NZ_JAGSOT010000022.1"/>
</dbReference>
<dbReference type="Gene3D" id="3.40.50.300">
    <property type="entry name" value="P-loop containing nucleotide triphosphate hydrolases"/>
    <property type="match status" value="1"/>
</dbReference>
<evidence type="ECO:0000259" key="4">
    <source>
        <dbReference type="PROSITE" id="PS50893"/>
    </source>
</evidence>
<evidence type="ECO:0000313" key="5">
    <source>
        <dbReference type="EMBL" id="MBR7796145.1"/>
    </source>
</evidence>
<dbReference type="GO" id="GO:0005524">
    <property type="term" value="F:ATP binding"/>
    <property type="evidence" value="ECO:0007669"/>
    <property type="project" value="UniProtKB-KW"/>
</dbReference>
<sequence>MFHIENVKVNGIIEIDHLSIEANKVTCIIGKSGSGKSTFLRLVNHLISPNEGNIYFKGKNLSEMDPVQLRRYITMVPQTPVIFDGTVRDNLQIGQKLSGQRVSTDEELDRCLHQLDLHKTLAAQAGELSGGEKQRLALARAMLLDAEVFLLDEPSSALDHTTASKVIHAFVDFIKATNKTLIMITHDLALAQELADTMIDMNRFSKSVVAGGVSK</sequence>
<organism evidence="5 6">
    <name type="scientific">Virgibacillus salarius</name>
    <dbReference type="NCBI Taxonomy" id="447199"/>
    <lineage>
        <taxon>Bacteria</taxon>
        <taxon>Bacillati</taxon>
        <taxon>Bacillota</taxon>
        <taxon>Bacilli</taxon>
        <taxon>Bacillales</taxon>
        <taxon>Bacillaceae</taxon>
        <taxon>Virgibacillus</taxon>
    </lineage>
</organism>
<reference evidence="5" key="1">
    <citation type="submission" date="2021-04" db="EMBL/GenBank/DDBJ databases">
        <title>Isolation and polyphasic classification of algal microorganism.</title>
        <authorList>
            <person name="Wang S."/>
        </authorList>
    </citation>
    <scope>NUCLEOTIDE SEQUENCE</scope>
    <source>
        <strain evidence="5">720a</strain>
    </source>
</reference>
<evidence type="ECO:0000256" key="1">
    <source>
        <dbReference type="ARBA" id="ARBA00022448"/>
    </source>
</evidence>
<dbReference type="AlphaFoldDB" id="A0A941DT02"/>
<dbReference type="InterPro" id="IPR003593">
    <property type="entry name" value="AAA+_ATPase"/>
</dbReference>
<keyword evidence="6" id="KW-1185">Reference proteome</keyword>
<dbReference type="Pfam" id="PF00005">
    <property type="entry name" value="ABC_tran"/>
    <property type="match status" value="1"/>
</dbReference>
<proteinExistence type="predicted"/>
<keyword evidence="1" id="KW-0813">Transport</keyword>
<dbReference type="PANTHER" id="PTHR43423">
    <property type="entry name" value="ABC TRANSPORTER I FAMILY MEMBER 17"/>
    <property type="match status" value="1"/>
</dbReference>
<dbReference type="SMART" id="SM00382">
    <property type="entry name" value="AAA"/>
    <property type="match status" value="1"/>
</dbReference>
<keyword evidence="2" id="KW-0547">Nucleotide-binding</keyword>
<dbReference type="SUPFAM" id="SSF52540">
    <property type="entry name" value="P-loop containing nucleoside triphosphate hydrolases"/>
    <property type="match status" value="1"/>
</dbReference>
<dbReference type="Proteomes" id="UP000675284">
    <property type="component" value="Unassembled WGS sequence"/>
</dbReference>
<dbReference type="InterPro" id="IPR027417">
    <property type="entry name" value="P-loop_NTPase"/>
</dbReference>
<dbReference type="InterPro" id="IPR017871">
    <property type="entry name" value="ABC_transporter-like_CS"/>
</dbReference>
<accession>A0A941DT02</accession>
<evidence type="ECO:0000256" key="2">
    <source>
        <dbReference type="ARBA" id="ARBA00022741"/>
    </source>
</evidence>
<evidence type="ECO:0000313" key="6">
    <source>
        <dbReference type="Proteomes" id="UP000675284"/>
    </source>
</evidence>